<dbReference type="RefSeq" id="WP_382342950.1">
    <property type="nucleotide sequence ID" value="NZ_JBHSAB010000019.1"/>
</dbReference>
<organism evidence="2 3">
    <name type="scientific">Legionella dresdenensis</name>
    <dbReference type="NCBI Taxonomy" id="450200"/>
    <lineage>
        <taxon>Bacteria</taxon>
        <taxon>Pseudomonadati</taxon>
        <taxon>Pseudomonadota</taxon>
        <taxon>Gammaproteobacteria</taxon>
        <taxon>Legionellales</taxon>
        <taxon>Legionellaceae</taxon>
        <taxon>Legionella</taxon>
    </lineage>
</organism>
<dbReference type="InterPro" id="IPR000182">
    <property type="entry name" value="GNAT_dom"/>
</dbReference>
<comment type="caution">
    <text evidence="2">The sequence shown here is derived from an EMBL/GenBank/DDBJ whole genome shotgun (WGS) entry which is preliminary data.</text>
</comment>
<sequence length="149" mass="17304">MKTVIKAFSELDCDTLYDILALRSEVFVLGQECVYQDPDYHDKNAIHVLIYADEQLAAYARILIDEKKGLNFGRVLTAPQHRKKGLGRLIVQTVLEYIETHYPPQPITISAQHYLQKFYENFGFIIQGELYQLEGIPHITMVRNQYGRK</sequence>
<dbReference type="EMBL" id="JBHSAB010000019">
    <property type="protein sequence ID" value="MFC3909074.1"/>
    <property type="molecule type" value="Genomic_DNA"/>
</dbReference>
<dbReference type="Pfam" id="PF13673">
    <property type="entry name" value="Acetyltransf_10"/>
    <property type="match status" value="1"/>
</dbReference>
<evidence type="ECO:0000259" key="1">
    <source>
        <dbReference type="PROSITE" id="PS51186"/>
    </source>
</evidence>
<keyword evidence="3" id="KW-1185">Reference proteome</keyword>
<reference evidence="3" key="1">
    <citation type="journal article" date="2019" name="Int. J. Syst. Evol. Microbiol.">
        <title>The Global Catalogue of Microorganisms (GCM) 10K type strain sequencing project: providing services to taxonomists for standard genome sequencing and annotation.</title>
        <authorList>
            <consortium name="The Broad Institute Genomics Platform"/>
            <consortium name="The Broad Institute Genome Sequencing Center for Infectious Disease"/>
            <person name="Wu L."/>
            <person name="Ma J."/>
        </authorList>
    </citation>
    <scope>NUCLEOTIDE SEQUENCE [LARGE SCALE GENOMIC DNA]</scope>
    <source>
        <strain evidence="3">CCUG 59858</strain>
    </source>
</reference>
<dbReference type="SUPFAM" id="SSF55729">
    <property type="entry name" value="Acyl-CoA N-acyltransferases (Nat)"/>
    <property type="match status" value="1"/>
</dbReference>
<dbReference type="InterPro" id="IPR016181">
    <property type="entry name" value="Acyl_CoA_acyltransferase"/>
</dbReference>
<gene>
    <name evidence="2" type="ORF">ACFORL_08305</name>
</gene>
<dbReference type="CDD" id="cd04301">
    <property type="entry name" value="NAT_SF"/>
    <property type="match status" value="1"/>
</dbReference>
<protein>
    <submittedName>
        <fullName evidence="2">GNAT family N-acetyltransferase</fullName>
    </submittedName>
</protein>
<feature type="domain" description="N-acetyltransferase" evidence="1">
    <location>
        <begin position="3"/>
        <end position="146"/>
    </location>
</feature>
<name>A0ABV8CFW6_9GAMM</name>
<dbReference type="PROSITE" id="PS51186">
    <property type="entry name" value="GNAT"/>
    <property type="match status" value="1"/>
</dbReference>
<dbReference type="Gene3D" id="3.40.630.30">
    <property type="match status" value="1"/>
</dbReference>
<evidence type="ECO:0000313" key="2">
    <source>
        <dbReference type="EMBL" id="MFC3909074.1"/>
    </source>
</evidence>
<dbReference type="Proteomes" id="UP001595758">
    <property type="component" value="Unassembled WGS sequence"/>
</dbReference>
<accession>A0ABV8CFW6</accession>
<proteinExistence type="predicted"/>
<evidence type="ECO:0000313" key="3">
    <source>
        <dbReference type="Proteomes" id="UP001595758"/>
    </source>
</evidence>